<dbReference type="Pfam" id="PF08242">
    <property type="entry name" value="Methyltransf_12"/>
    <property type="match status" value="1"/>
</dbReference>
<dbReference type="PANTHER" id="PTHR43591">
    <property type="entry name" value="METHYLTRANSFERASE"/>
    <property type="match status" value="1"/>
</dbReference>
<dbReference type="PANTHER" id="PTHR43591:SF105">
    <property type="entry name" value="METHYLTRANSFERASE DOMAIN-CONTAINING PROTEIN-RELATED"/>
    <property type="match status" value="1"/>
</dbReference>
<dbReference type="InterPro" id="IPR013217">
    <property type="entry name" value="Methyltransf_12"/>
</dbReference>
<feature type="domain" description="Methyltransferase type 12" evidence="1">
    <location>
        <begin position="52"/>
        <end position="140"/>
    </location>
</feature>
<dbReference type="InterPro" id="IPR029063">
    <property type="entry name" value="SAM-dependent_MTases_sf"/>
</dbReference>
<organism evidence="2 3">
    <name type="scientific">Kitasatospora cineracea</name>
    <dbReference type="NCBI Taxonomy" id="88074"/>
    <lineage>
        <taxon>Bacteria</taxon>
        <taxon>Bacillati</taxon>
        <taxon>Actinomycetota</taxon>
        <taxon>Actinomycetes</taxon>
        <taxon>Kitasatosporales</taxon>
        <taxon>Streptomycetaceae</taxon>
        <taxon>Kitasatospora</taxon>
    </lineage>
</organism>
<reference evidence="2 3" key="1">
    <citation type="submission" date="2018-11" db="EMBL/GenBank/DDBJ databases">
        <title>Sequencing the genomes of 1000 actinobacteria strains.</title>
        <authorList>
            <person name="Klenk H.-P."/>
        </authorList>
    </citation>
    <scope>NUCLEOTIDE SEQUENCE [LARGE SCALE GENOMIC DNA]</scope>
    <source>
        <strain evidence="2 3">DSM 44781</strain>
    </source>
</reference>
<dbReference type="SUPFAM" id="SSF53335">
    <property type="entry name" value="S-adenosyl-L-methionine-dependent methyltransferases"/>
    <property type="match status" value="1"/>
</dbReference>
<comment type="caution">
    <text evidence="2">The sequence shown here is derived from an EMBL/GenBank/DDBJ whole genome shotgun (WGS) entry which is preliminary data.</text>
</comment>
<proteinExistence type="predicted"/>
<dbReference type="RefSeq" id="WP_123819061.1">
    <property type="nucleotide sequence ID" value="NZ_RKQG01000001.1"/>
</dbReference>
<gene>
    <name evidence="2" type="ORF">EDD38_4090</name>
</gene>
<dbReference type="GO" id="GO:0008168">
    <property type="term" value="F:methyltransferase activity"/>
    <property type="evidence" value="ECO:0007669"/>
    <property type="project" value="UniProtKB-KW"/>
</dbReference>
<dbReference type="AlphaFoldDB" id="A0A3N4RS79"/>
<sequence length="267" mass="28881">MGGAVREAGGSYLFDNGSAHAAGQHRCLAAWLDPISVGRLRAGGVGPGMRCLDVGAGAGSVAVWLAEQVAPGGSVVATDLAPLPVPSRSGLAVRQHDVVRDPLPEEAFDLVHVRLVLSHLPEREGVLARLFAALRPGGVLHLLEFDAEYAPVLTVPDERARELYERYQRAKLRAFRARGSHQGWGRECAGALVRAGFVEVEAEARIDTLAPGTPQLEMQLHNTWHLREALLREGLAEDELAELRGLFGDLRFRACSNVVYAVRGRRP</sequence>
<evidence type="ECO:0000313" key="3">
    <source>
        <dbReference type="Proteomes" id="UP000266906"/>
    </source>
</evidence>
<evidence type="ECO:0000259" key="1">
    <source>
        <dbReference type="Pfam" id="PF08242"/>
    </source>
</evidence>
<keyword evidence="3" id="KW-1185">Reference proteome</keyword>
<protein>
    <submittedName>
        <fullName evidence="2">Methyltransferase family protein</fullName>
    </submittedName>
</protein>
<accession>A0A3N4RS79</accession>
<dbReference type="EMBL" id="RKQG01000001">
    <property type="protein sequence ID" value="RPE35736.1"/>
    <property type="molecule type" value="Genomic_DNA"/>
</dbReference>
<dbReference type="GO" id="GO:0032259">
    <property type="term" value="P:methylation"/>
    <property type="evidence" value="ECO:0007669"/>
    <property type="project" value="UniProtKB-KW"/>
</dbReference>
<evidence type="ECO:0000313" key="2">
    <source>
        <dbReference type="EMBL" id="RPE35736.1"/>
    </source>
</evidence>
<keyword evidence="2" id="KW-0489">Methyltransferase</keyword>
<name>A0A3N4RS79_9ACTN</name>
<dbReference type="Proteomes" id="UP000266906">
    <property type="component" value="Unassembled WGS sequence"/>
</dbReference>
<dbReference type="CDD" id="cd02440">
    <property type="entry name" value="AdoMet_MTases"/>
    <property type="match status" value="1"/>
</dbReference>
<keyword evidence="2" id="KW-0808">Transferase</keyword>
<dbReference type="Gene3D" id="3.40.50.150">
    <property type="entry name" value="Vaccinia Virus protein VP39"/>
    <property type="match status" value="1"/>
</dbReference>